<evidence type="ECO:0000256" key="2">
    <source>
        <dbReference type="SAM" id="Phobius"/>
    </source>
</evidence>
<dbReference type="Pfam" id="PF14364">
    <property type="entry name" value="DUF4408"/>
    <property type="match status" value="1"/>
</dbReference>
<reference evidence="4" key="1">
    <citation type="submission" date="2018-01" db="EMBL/GenBank/DDBJ databases">
        <authorList>
            <person name="Mao J.F."/>
        </authorList>
    </citation>
    <scope>NUCLEOTIDE SEQUENCE</scope>
    <source>
        <strain evidence="4">Huo1</strain>
        <tissue evidence="4">Leaf</tissue>
    </source>
</reference>
<feature type="region of interest" description="Disordered" evidence="1">
    <location>
        <begin position="312"/>
        <end position="344"/>
    </location>
</feature>
<evidence type="ECO:0000259" key="3">
    <source>
        <dbReference type="Pfam" id="PF14364"/>
    </source>
</evidence>
<protein>
    <recommendedName>
        <fullName evidence="3">DUF4408 domain-containing protein</fullName>
    </recommendedName>
</protein>
<evidence type="ECO:0000313" key="4">
    <source>
        <dbReference type="EMBL" id="KAG6392243.1"/>
    </source>
</evidence>
<dbReference type="Proteomes" id="UP000298416">
    <property type="component" value="Unassembled WGS sequence"/>
</dbReference>
<keyword evidence="5" id="KW-1185">Reference proteome</keyword>
<dbReference type="InterPro" id="IPR008480">
    <property type="entry name" value="DUF761_pln"/>
</dbReference>
<feature type="compositionally biased region" description="Basic and acidic residues" evidence="1">
    <location>
        <begin position="331"/>
        <end position="344"/>
    </location>
</feature>
<organism evidence="4">
    <name type="scientific">Salvia splendens</name>
    <name type="common">Scarlet sage</name>
    <dbReference type="NCBI Taxonomy" id="180675"/>
    <lineage>
        <taxon>Eukaryota</taxon>
        <taxon>Viridiplantae</taxon>
        <taxon>Streptophyta</taxon>
        <taxon>Embryophyta</taxon>
        <taxon>Tracheophyta</taxon>
        <taxon>Spermatophyta</taxon>
        <taxon>Magnoliopsida</taxon>
        <taxon>eudicotyledons</taxon>
        <taxon>Gunneridae</taxon>
        <taxon>Pentapetalae</taxon>
        <taxon>asterids</taxon>
        <taxon>lamiids</taxon>
        <taxon>Lamiales</taxon>
        <taxon>Lamiaceae</taxon>
        <taxon>Nepetoideae</taxon>
        <taxon>Mentheae</taxon>
        <taxon>Salviinae</taxon>
        <taxon>Salvia</taxon>
        <taxon>Salvia subgen. Calosphace</taxon>
        <taxon>core Calosphace</taxon>
    </lineage>
</organism>
<feature type="domain" description="DUF4408" evidence="3">
    <location>
        <begin position="87"/>
        <end position="119"/>
    </location>
</feature>
<dbReference type="EMBL" id="PNBA02000018">
    <property type="protein sequence ID" value="KAG6392243.1"/>
    <property type="molecule type" value="Genomic_DNA"/>
</dbReference>
<evidence type="ECO:0000313" key="5">
    <source>
        <dbReference type="Proteomes" id="UP000298416"/>
    </source>
</evidence>
<feature type="transmembrane region" description="Helical" evidence="2">
    <location>
        <begin position="101"/>
        <end position="120"/>
    </location>
</feature>
<evidence type="ECO:0000256" key="1">
    <source>
        <dbReference type="SAM" id="MobiDB-lite"/>
    </source>
</evidence>
<dbReference type="InterPro" id="IPR025520">
    <property type="entry name" value="DUF4408"/>
</dbReference>
<feature type="transmembrane region" description="Helical" evidence="2">
    <location>
        <begin position="57"/>
        <end position="81"/>
    </location>
</feature>
<dbReference type="PANTHER" id="PTHR33098">
    <property type="entry name" value="COTTON FIBER (DUF761)"/>
    <property type="match status" value="1"/>
</dbReference>
<comment type="caution">
    <text evidence="4">The sequence shown here is derived from an EMBL/GenBank/DDBJ whole genome shotgun (WGS) entry which is preliminary data.</text>
</comment>
<reference evidence="4" key="2">
    <citation type="submission" date="2020-08" db="EMBL/GenBank/DDBJ databases">
        <title>Plant Genome Project.</title>
        <authorList>
            <person name="Zhang R.-G."/>
        </authorList>
    </citation>
    <scope>NUCLEOTIDE SEQUENCE</scope>
    <source>
        <strain evidence="4">Huo1</strain>
        <tissue evidence="4">Leaf</tissue>
    </source>
</reference>
<keyword evidence="2" id="KW-0812">Transmembrane</keyword>
<keyword evidence="2" id="KW-0472">Membrane</keyword>
<dbReference type="AlphaFoldDB" id="A0A8X8WC66"/>
<dbReference type="Pfam" id="PF05553">
    <property type="entry name" value="DUF761"/>
    <property type="match status" value="1"/>
</dbReference>
<gene>
    <name evidence="4" type="ORF">SASPL_146456</name>
</gene>
<keyword evidence="2" id="KW-1133">Transmembrane helix</keyword>
<proteinExistence type="predicted"/>
<sequence>MMKPRPLTIRFSLKHIYTPHCTNFTPAKHHSPFPSLSLNHSQSLAILKAMESMNSWMWMRTILISAGVLSAAIALKFSIPAAVDGFPAFWSVALSWMKPPYLYIIINGIIITIVASSHFNQSNAEPAAARSDHLISAVTPPAEIFQPISAPENVDADDVPETAPEEVVVSAFEEDLKPVVVNGFKVDFATEVDDLRVIRAEAEDEFDESALPYTPPLRESFSPEVQFESLFPVREKPLASSRFVHRKPSRTPPEGARALRRVTRPKKQETLESTWKMITEGRHVPLTRHLKKSDTFEQHASPAMDHVAVVPKSETFKDRTNNDAPPPPPRIKKEPSPGQDELNRRVEAFINKMNEDMRMQRQESLQQFHEMINRGV</sequence>
<accession>A0A8X8WC66</accession>
<name>A0A8X8WC66_SALSN</name>
<dbReference type="PANTHER" id="PTHR33098:SF109">
    <property type="entry name" value="OS07G0563400 PROTEIN"/>
    <property type="match status" value="1"/>
</dbReference>